<evidence type="ECO:0000259" key="10">
    <source>
        <dbReference type="PROSITE" id="PS50011"/>
    </source>
</evidence>
<evidence type="ECO:0000256" key="9">
    <source>
        <dbReference type="SAM" id="MobiDB-lite"/>
    </source>
</evidence>
<dbReference type="InterPro" id="IPR000719">
    <property type="entry name" value="Prot_kinase_dom"/>
</dbReference>
<keyword evidence="4 7" id="KW-0067">ATP-binding</keyword>
<feature type="region of interest" description="Disordered" evidence="9">
    <location>
        <begin position="308"/>
        <end position="357"/>
    </location>
</feature>
<evidence type="ECO:0000256" key="4">
    <source>
        <dbReference type="ARBA" id="ARBA00022840"/>
    </source>
</evidence>
<dbReference type="PROSITE" id="PS00108">
    <property type="entry name" value="PROTEIN_KINASE_ST"/>
    <property type="match status" value="1"/>
</dbReference>
<dbReference type="GO" id="GO:0005524">
    <property type="term" value="F:ATP binding"/>
    <property type="evidence" value="ECO:0007669"/>
    <property type="project" value="UniProtKB-UniRule"/>
</dbReference>
<gene>
    <name evidence="11" type="ORF">BCR33DRAFT_662293</name>
</gene>
<proteinExistence type="inferred from homology"/>
<feature type="binding site" evidence="6">
    <location>
        <position position="149"/>
    </location>
    <ligand>
        <name>Mg(2+)</name>
        <dbReference type="ChEBI" id="CHEBI:18420"/>
    </ligand>
</feature>
<dbReference type="STRING" id="329046.A0A1Y2C005"/>
<keyword evidence="12" id="KW-1185">Reference proteome</keyword>
<evidence type="ECO:0000256" key="2">
    <source>
        <dbReference type="ARBA" id="ARBA00022741"/>
    </source>
</evidence>
<evidence type="ECO:0000256" key="8">
    <source>
        <dbReference type="RuleBase" id="RU000304"/>
    </source>
</evidence>
<evidence type="ECO:0000256" key="6">
    <source>
        <dbReference type="PIRSR" id="PIRSR000615-3"/>
    </source>
</evidence>
<keyword evidence="1" id="KW-0808">Transferase</keyword>
<dbReference type="Pfam" id="PF00069">
    <property type="entry name" value="Pkinase"/>
    <property type="match status" value="1"/>
</dbReference>
<keyword evidence="6" id="KW-0479">Metal-binding</keyword>
<evidence type="ECO:0000256" key="1">
    <source>
        <dbReference type="ARBA" id="ARBA00022679"/>
    </source>
</evidence>
<feature type="binding site" evidence="7">
    <location>
        <position position="38"/>
    </location>
    <ligand>
        <name>ATP</name>
        <dbReference type="ChEBI" id="CHEBI:30616"/>
    </ligand>
</feature>
<dbReference type="GO" id="GO:0004674">
    <property type="term" value="F:protein serine/threonine kinase activity"/>
    <property type="evidence" value="ECO:0007669"/>
    <property type="project" value="UniProtKB-KW"/>
</dbReference>
<dbReference type="InterPro" id="IPR011009">
    <property type="entry name" value="Kinase-like_dom_sf"/>
</dbReference>
<dbReference type="EMBL" id="MCGO01000039">
    <property type="protein sequence ID" value="ORY39645.1"/>
    <property type="molecule type" value="Genomic_DNA"/>
</dbReference>
<evidence type="ECO:0000256" key="7">
    <source>
        <dbReference type="PROSITE-ProRule" id="PRU10141"/>
    </source>
</evidence>
<dbReference type="PROSITE" id="PS00107">
    <property type="entry name" value="PROTEIN_KINASE_ATP"/>
    <property type="match status" value="1"/>
</dbReference>
<evidence type="ECO:0000256" key="3">
    <source>
        <dbReference type="ARBA" id="ARBA00022777"/>
    </source>
</evidence>
<keyword evidence="6" id="KW-0460">Magnesium</keyword>
<dbReference type="SUPFAM" id="SSF56112">
    <property type="entry name" value="Protein kinase-like (PK-like)"/>
    <property type="match status" value="1"/>
</dbReference>
<feature type="active site" description="Proton acceptor" evidence="5">
    <location>
        <position position="144"/>
    </location>
</feature>
<dbReference type="PIRSF" id="PIRSF000615">
    <property type="entry name" value="TyrPK_CSF1-R"/>
    <property type="match status" value="1"/>
</dbReference>
<dbReference type="Proteomes" id="UP000193642">
    <property type="component" value="Unassembled WGS sequence"/>
</dbReference>
<dbReference type="OrthoDB" id="266718at2759"/>
<evidence type="ECO:0000313" key="11">
    <source>
        <dbReference type="EMBL" id="ORY39645.1"/>
    </source>
</evidence>
<feature type="compositionally biased region" description="Acidic residues" evidence="9">
    <location>
        <begin position="313"/>
        <end position="343"/>
    </location>
</feature>
<dbReference type="InterPro" id="IPR008271">
    <property type="entry name" value="Ser/Thr_kinase_AS"/>
</dbReference>
<evidence type="ECO:0000313" key="12">
    <source>
        <dbReference type="Proteomes" id="UP000193642"/>
    </source>
</evidence>
<dbReference type="CDD" id="cd06606">
    <property type="entry name" value="STKc_MAPKKK"/>
    <property type="match status" value="1"/>
</dbReference>
<dbReference type="InterPro" id="IPR050538">
    <property type="entry name" value="MAP_kinase_kinase_kinase"/>
</dbReference>
<dbReference type="AlphaFoldDB" id="A0A1Y2C005"/>
<dbReference type="Gene3D" id="1.10.510.10">
    <property type="entry name" value="Transferase(Phosphotransferase) domain 1"/>
    <property type="match status" value="1"/>
</dbReference>
<dbReference type="SMART" id="SM00220">
    <property type="entry name" value="S_TKc"/>
    <property type="match status" value="1"/>
</dbReference>
<sequence length="357" mass="39510">MPPLPIKNWTLGKMIGQGSFGRVYMALNLDNGEFMAVKQVLLPVSASSTPPSRPNPHQSKQTEALQHELEMLRELSHVNIVRYLGFEIQQNSSLNVFLQYVSGGSIASLLRKTGKLDLIVVRYFTFQILCGLAYLHSKLIIHRDIKSGNVLVDADGICKITDFGTSKKNYFNVKLLAYKMAYQRMTRMSMQGSIPWMAPEVVVKGKGYSAKVDVWSCGCLVLEMLTGVPPWHNATGSVVYLLGNGNAPPIPSDLPEIAQAFLKLCFIVDPEQRPTAAALIEHEFCRLTEAETDAFDFQRWVLEAEERHAAEVGVDEDEEDSSETDSDDSEESDESEEDDEGGAETEASSVPAVSDVE</sequence>
<comment type="similarity">
    <text evidence="8">Belongs to the protein kinase superfamily.</text>
</comment>
<keyword evidence="3 11" id="KW-0418">Kinase</keyword>
<dbReference type="GO" id="GO:0046872">
    <property type="term" value="F:metal ion binding"/>
    <property type="evidence" value="ECO:0007669"/>
    <property type="project" value="UniProtKB-KW"/>
</dbReference>
<dbReference type="PANTHER" id="PTHR48016:SF48">
    <property type="entry name" value="SERINE_THREONINE-PROTEIN KINASE BCK1_SLK1_SSP31"/>
    <property type="match status" value="1"/>
</dbReference>
<dbReference type="GO" id="GO:0000165">
    <property type="term" value="P:MAPK cascade"/>
    <property type="evidence" value="ECO:0007669"/>
    <property type="project" value="UniProtKB-ARBA"/>
</dbReference>
<accession>A0A1Y2C005</accession>
<organism evidence="11 12">
    <name type="scientific">Rhizoclosmatium globosum</name>
    <dbReference type="NCBI Taxonomy" id="329046"/>
    <lineage>
        <taxon>Eukaryota</taxon>
        <taxon>Fungi</taxon>
        <taxon>Fungi incertae sedis</taxon>
        <taxon>Chytridiomycota</taxon>
        <taxon>Chytridiomycota incertae sedis</taxon>
        <taxon>Chytridiomycetes</taxon>
        <taxon>Chytridiales</taxon>
        <taxon>Chytriomycetaceae</taxon>
        <taxon>Rhizoclosmatium</taxon>
    </lineage>
</organism>
<feature type="binding site" evidence="6">
    <location>
        <position position="162"/>
    </location>
    <ligand>
        <name>Mg(2+)</name>
        <dbReference type="ChEBI" id="CHEBI:18420"/>
    </ligand>
</feature>
<keyword evidence="2 7" id="KW-0547">Nucleotide-binding</keyword>
<comment type="caution">
    <text evidence="11">The sequence shown here is derived from an EMBL/GenBank/DDBJ whole genome shotgun (WGS) entry which is preliminary data.</text>
</comment>
<feature type="domain" description="Protein kinase" evidence="10">
    <location>
        <begin position="9"/>
        <end position="285"/>
    </location>
</feature>
<dbReference type="InterPro" id="IPR017441">
    <property type="entry name" value="Protein_kinase_ATP_BS"/>
</dbReference>
<dbReference type="PANTHER" id="PTHR48016">
    <property type="entry name" value="MAP KINASE KINASE KINASE SSK2-RELATED-RELATED"/>
    <property type="match status" value="1"/>
</dbReference>
<dbReference type="PROSITE" id="PS50011">
    <property type="entry name" value="PROTEIN_KINASE_DOM"/>
    <property type="match status" value="1"/>
</dbReference>
<keyword evidence="8" id="KW-0723">Serine/threonine-protein kinase</keyword>
<name>A0A1Y2C005_9FUNG</name>
<reference evidence="11 12" key="1">
    <citation type="submission" date="2016-07" db="EMBL/GenBank/DDBJ databases">
        <title>Pervasive Adenine N6-methylation of Active Genes in Fungi.</title>
        <authorList>
            <consortium name="DOE Joint Genome Institute"/>
            <person name="Mondo S.J."/>
            <person name="Dannebaum R.O."/>
            <person name="Kuo R.C."/>
            <person name="Labutti K."/>
            <person name="Haridas S."/>
            <person name="Kuo A."/>
            <person name="Salamov A."/>
            <person name="Ahrendt S.R."/>
            <person name="Lipzen A."/>
            <person name="Sullivan W."/>
            <person name="Andreopoulos W.B."/>
            <person name="Clum A."/>
            <person name="Lindquist E."/>
            <person name="Daum C."/>
            <person name="Ramamoorthy G.K."/>
            <person name="Gryganskyi A."/>
            <person name="Culley D."/>
            <person name="Magnuson J.K."/>
            <person name="James T.Y."/>
            <person name="O'Malley M.A."/>
            <person name="Stajich J.E."/>
            <person name="Spatafora J.W."/>
            <person name="Visel A."/>
            <person name="Grigoriev I.V."/>
        </authorList>
    </citation>
    <scope>NUCLEOTIDE SEQUENCE [LARGE SCALE GENOMIC DNA]</scope>
    <source>
        <strain evidence="11 12">JEL800</strain>
    </source>
</reference>
<protein>
    <submittedName>
        <fullName evidence="11">Kinase-like protein</fullName>
    </submittedName>
</protein>
<evidence type="ECO:0000256" key="5">
    <source>
        <dbReference type="PIRSR" id="PIRSR000615-1"/>
    </source>
</evidence>